<accession>A0ABD1XLZ9</accession>
<reference evidence="1 2" key="1">
    <citation type="submission" date="2024-09" db="EMBL/GenBank/DDBJ databases">
        <title>Chromosome-scale assembly of Riccia fluitans.</title>
        <authorList>
            <person name="Paukszto L."/>
            <person name="Sawicki J."/>
            <person name="Karawczyk K."/>
            <person name="Piernik-Szablinska J."/>
            <person name="Szczecinska M."/>
            <person name="Mazdziarz M."/>
        </authorList>
    </citation>
    <scope>NUCLEOTIDE SEQUENCE [LARGE SCALE GENOMIC DNA]</scope>
    <source>
        <strain evidence="1">Rf_01</strain>
        <tissue evidence="1">Aerial parts of the thallus</tissue>
    </source>
</reference>
<keyword evidence="2" id="KW-1185">Reference proteome</keyword>
<dbReference type="AlphaFoldDB" id="A0ABD1XLZ9"/>
<protein>
    <submittedName>
        <fullName evidence="1">Uncharacterized protein</fullName>
    </submittedName>
</protein>
<gene>
    <name evidence="1" type="ORF">R1flu_027544</name>
</gene>
<evidence type="ECO:0000313" key="1">
    <source>
        <dbReference type="EMBL" id="KAL2608971.1"/>
    </source>
</evidence>
<name>A0ABD1XLZ9_9MARC</name>
<evidence type="ECO:0000313" key="2">
    <source>
        <dbReference type="Proteomes" id="UP001605036"/>
    </source>
</evidence>
<dbReference type="EMBL" id="JBHFFA010000008">
    <property type="protein sequence ID" value="KAL2608971.1"/>
    <property type="molecule type" value="Genomic_DNA"/>
</dbReference>
<dbReference type="Proteomes" id="UP001605036">
    <property type="component" value="Unassembled WGS sequence"/>
</dbReference>
<sequence length="173" mass="19804">MYVKLKNYSREEYERRLLAEVSAQVEAEGSSSCHSDGNPFEQIRTARKRCDYQPPVKRRPGRPRASVQAHQGGKFVKLNESAVRHWFEDDGWSLHDAVSETVAAVKEQHDLNELREEGDEAVTAGCMSLSLPRGRLLPLLLCCHQTTKRRDCRWFYEWYSSPVSAYFPGSNGL</sequence>
<organism evidence="1 2">
    <name type="scientific">Riccia fluitans</name>
    <dbReference type="NCBI Taxonomy" id="41844"/>
    <lineage>
        <taxon>Eukaryota</taxon>
        <taxon>Viridiplantae</taxon>
        <taxon>Streptophyta</taxon>
        <taxon>Embryophyta</taxon>
        <taxon>Marchantiophyta</taxon>
        <taxon>Marchantiopsida</taxon>
        <taxon>Marchantiidae</taxon>
        <taxon>Marchantiales</taxon>
        <taxon>Ricciaceae</taxon>
        <taxon>Riccia</taxon>
    </lineage>
</organism>
<comment type="caution">
    <text evidence="1">The sequence shown here is derived from an EMBL/GenBank/DDBJ whole genome shotgun (WGS) entry which is preliminary data.</text>
</comment>
<proteinExistence type="predicted"/>